<proteinExistence type="predicted"/>
<evidence type="ECO:0000256" key="2">
    <source>
        <dbReference type="ARBA" id="ARBA00022512"/>
    </source>
</evidence>
<sequence>MASLIGDSIHHLQSLDLEQCMILGLSLPLLTDVSGTIRLVSLPGLSDLSFTTGLSAFADLDVGNTHLSSIDGIAAEEAGSITFKTNDYMEDITMPALQRVRGALTIAQNGDELSVDLPSLTSIGGALTIRNASAIALPSLATAAADLAIEGNAPTTLGLSALETVGGDLEVADNPRLANVTLPKLRSVGRRLVLKGNFSVVEAPALEHVERGLSLVLSGSACAVYDDTAWMHPERGVVKGGVEVECDGKRVDVHEADSASLPPAAATTTQAALSGAPSSSVTSASASAAASADASGAAAPGASAASRAVGWGAVVGGLMLAL</sequence>
<evidence type="ECO:0000256" key="5">
    <source>
        <dbReference type="ARBA" id="ARBA00023180"/>
    </source>
</evidence>
<evidence type="ECO:0000313" key="6">
    <source>
        <dbReference type="EMBL" id="KAF4308984.1"/>
    </source>
</evidence>
<dbReference type="AlphaFoldDB" id="A0A8H4IXH5"/>
<comment type="caution">
    <text evidence="6">The sequence shown here is derived from an EMBL/GenBank/DDBJ whole genome shotgun (WGS) entry which is preliminary data.</text>
</comment>
<keyword evidence="4" id="KW-0732">Signal</keyword>
<reference evidence="6" key="1">
    <citation type="submission" date="2020-04" db="EMBL/GenBank/DDBJ databases">
        <title>Genome Assembly and Annotation of Botryosphaeria dothidea sdau 11-99, a Latent Pathogen of Apple Fruit Ring Rot in China.</title>
        <authorList>
            <person name="Yu C."/>
            <person name="Diao Y."/>
            <person name="Lu Q."/>
            <person name="Zhao J."/>
            <person name="Cui S."/>
            <person name="Peng C."/>
            <person name="He B."/>
            <person name="Liu H."/>
        </authorList>
    </citation>
    <scope>NUCLEOTIDE SEQUENCE [LARGE SCALE GENOMIC DNA]</scope>
    <source>
        <strain evidence="6">Sdau11-99</strain>
    </source>
</reference>
<evidence type="ECO:0008006" key="8">
    <source>
        <dbReference type="Google" id="ProtNLM"/>
    </source>
</evidence>
<accession>A0A8H4IXH5</accession>
<dbReference type="OrthoDB" id="536881at2759"/>
<keyword evidence="3" id="KW-0964">Secreted</keyword>
<dbReference type="PANTHER" id="PTHR31018:SF3">
    <property type="entry name" value="RECEPTOR PROTEIN-TYROSINE KINASE"/>
    <property type="match status" value="1"/>
</dbReference>
<comment type="subcellular location">
    <subcellularLocation>
        <location evidence="1">Secreted</location>
        <location evidence="1">Cell wall</location>
    </subcellularLocation>
</comment>
<keyword evidence="7" id="KW-1185">Reference proteome</keyword>
<dbReference type="GO" id="GO:0031505">
    <property type="term" value="P:fungal-type cell wall organization"/>
    <property type="evidence" value="ECO:0007669"/>
    <property type="project" value="TreeGrafter"/>
</dbReference>
<dbReference type="PANTHER" id="PTHR31018">
    <property type="entry name" value="SPORULATION-SPECIFIC PROTEIN-RELATED"/>
    <property type="match status" value="1"/>
</dbReference>
<organism evidence="6 7">
    <name type="scientific">Botryosphaeria dothidea</name>
    <dbReference type="NCBI Taxonomy" id="55169"/>
    <lineage>
        <taxon>Eukaryota</taxon>
        <taxon>Fungi</taxon>
        <taxon>Dikarya</taxon>
        <taxon>Ascomycota</taxon>
        <taxon>Pezizomycotina</taxon>
        <taxon>Dothideomycetes</taxon>
        <taxon>Dothideomycetes incertae sedis</taxon>
        <taxon>Botryosphaeriales</taxon>
        <taxon>Botryosphaeriaceae</taxon>
        <taxon>Botryosphaeria</taxon>
    </lineage>
</organism>
<evidence type="ECO:0000256" key="4">
    <source>
        <dbReference type="ARBA" id="ARBA00022729"/>
    </source>
</evidence>
<dbReference type="InterPro" id="IPR036941">
    <property type="entry name" value="Rcpt_L-dom_sf"/>
</dbReference>
<evidence type="ECO:0000313" key="7">
    <source>
        <dbReference type="Proteomes" id="UP000572817"/>
    </source>
</evidence>
<keyword evidence="2" id="KW-0134">Cell wall</keyword>
<dbReference type="Gene3D" id="3.80.20.20">
    <property type="entry name" value="Receptor L-domain"/>
    <property type="match status" value="1"/>
</dbReference>
<name>A0A8H4IXH5_9PEZI</name>
<dbReference type="GO" id="GO:0009277">
    <property type="term" value="C:fungal-type cell wall"/>
    <property type="evidence" value="ECO:0007669"/>
    <property type="project" value="TreeGrafter"/>
</dbReference>
<dbReference type="EMBL" id="WWBZ02000016">
    <property type="protein sequence ID" value="KAF4308984.1"/>
    <property type="molecule type" value="Genomic_DNA"/>
</dbReference>
<evidence type="ECO:0000256" key="1">
    <source>
        <dbReference type="ARBA" id="ARBA00004191"/>
    </source>
</evidence>
<dbReference type="Proteomes" id="UP000572817">
    <property type="component" value="Unassembled WGS sequence"/>
</dbReference>
<dbReference type="SUPFAM" id="SSF52058">
    <property type="entry name" value="L domain-like"/>
    <property type="match status" value="1"/>
</dbReference>
<keyword evidence="5" id="KW-0325">Glycoprotein</keyword>
<protein>
    <recommendedName>
        <fullName evidence="8">Gpi-anchored cell wall organization protein ecm33 protein</fullName>
    </recommendedName>
</protein>
<dbReference type="GO" id="GO:0005886">
    <property type="term" value="C:plasma membrane"/>
    <property type="evidence" value="ECO:0007669"/>
    <property type="project" value="TreeGrafter"/>
</dbReference>
<dbReference type="InterPro" id="IPR051648">
    <property type="entry name" value="CWI-Assembly_Regulator"/>
</dbReference>
<dbReference type="GO" id="GO:0009986">
    <property type="term" value="C:cell surface"/>
    <property type="evidence" value="ECO:0007669"/>
    <property type="project" value="TreeGrafter"/>
</dbReference>
<evidence type="ECO:0000256" key="3">
    <source>
        <dbReference type="ARBA" id="ARBA00022525"/>
    </source>
</evidence>
<gene>
    <name evidence="6" type="ORF">GTA08_BOTSDO02094</name>
</gene>